<name>A0ABY2TZQ2_9PSED</name>
<feature type="transmembrane region" description="Helical" evidence="1">
    <location>
        <begin position="39"/>
        <end position="61"/>
    </location>
</feature>
<feature type="transmembrane region" description="Helical" evidence="1">
    <location>
        <begin position="82"/>
        <end position="104"/>
    </location>
</feature>
<organism evidence="2 3">
    <name type="scientific">Pseudomonas edaphica</name>
    <dbReference type="NCBI Taxonomy" id="2006980"/>
    <lineage>
        <taxon>Bacteria</taxon>
        <taxon>Pseudomonadati</taxon>
        <taxon>Pseudomonadota</taxon>
        <taxon>Gammaproteobacteria</taxon>
        <taxon>Pseudomonadales</taxon>
        <taxon>Pseudomonadaceae</taxon>
        <taxon>Pseudomonas</taxon>
    </lineage>
</organism>
<proteinExistence type="predicted"/>
<sequence>MSHETNSELDQANLRIVVAAIAIVYIGALGFLPGQSVDTYLPVILYIVAFLLVSIALRQVIARWPGHYPARRIFGMIHDYTGTSFGLVVGGEPALPLYAVMVWVNLGNGMRYGSRYLAIATGLALLALLIVYRLTPLWQAQPFMVLMLMITSTV</sequence>
<dbReference type="GO" id="GO:0016301">
    <property type="term" value="F:kinase activity"/>
    <property type="evidence" value="ECO:0007669"/>
    <property type="project" value="UniProtKB-KW"/>
</dbReference>
<keyword evidence="1" id="KW-0812">Transmembrane</keyword>
<comment type="caution">
    <text evidence="2">The sequence shown here is derived from an EMBL/GenBank/DDBJ whole genome shotgun (WGS) entry which is preliminary data.</text>
</comment>
<feature type="transmembrane region" description="Helical" evidence="1">
    <location>
        <begin position="12"/>
        <end position="33"/>
    </location>
</feature>
<evidence type="ECO:0000313" key="2">
    <source>
        <dbReference type="EMBL" id="TLG89238.1"/>
    </source>
</evidence>
<accession>A0ABY2TZQ2</accession>
<keyword evidence="3" id="KW-1185">Reference proteome</keyword>
<dbReference type="Proteomes" id="UP000304941">
    <property type="component" value="Unassembled WGS sequence"/>
</dbReference>
<reference evidence="2 3" key="1">
    <citation type="submission" date="2019-05" db="EMBL/GenBank/DDBJ databases">
        <title>Pseudomonas edaphica sp. nov., isolated from rhizospheric soil of Cistus ladanifer L. in Spain.</title>
        <authorList>
            <person name="Peix A."/>
        </authorList>
    </citation>
    <scope>NUCLEOTIDE SEQUENCE [LARGE SCALE GENOMIC DNA]</scope>
    <source>
        <strain evidence="2 3">RD25</strain>
    </source>
</reference>
<keyword evidence="2" id="KW-0808">Transferase</keyword>
<evidence type="ECO:0000256" key="1">
    <source>
        <dbReference type="SAM" id="Phobius"/>
    </source>
</evidence>
<feature type="non-terminal residue" evidence="2">
    <location>
        <position position="154"/>
    </location>
</feature>
<dbReference type="EMBL" id="VBVZ01000415">
    <property type="protein sequence ID" value="TLG89238.1"/>
    <property type="molecule type" value="Genomic_DNA"/>
</dbReference>
<evidence type="ECO:0000313" key="3">
    <source>
        <dbReference type="Proteomes" id="UP000304941"/>
    </source>
</evidence>
<feature type="transmembrane region" description="Helical" evidence="1">
    <location>
        <begin position="116"/>
        <end position="134"/>
    </location>
</feature>
<keyword evidence="2" id="KW-0418">Kinase</keyword>
<gene>
    <name evidence="2" type="ORF">FEM54_22905</name>
</gene>
<keyword evidence="1" id="KW-1133">Transmembrane helix</keyword>
<protein>
    <submittedName>
        <fullName evidence="2">Hybrid sensor histidine kinase/response regulator</fullName>
    </submittedName>
</protein>
<keyword evidence="1" id="KW-0472">Membrane</keyword>